<comment type="similarity">
    <text evidence="1">Belongs to the recoverin family.</text>
</comment>
<dbReference type="PRINTS" id="PR00450">
    <property type="entry name" value="RECOVERIN"/>
</dbReference>
<evidence type="ECO:0000256" key="1">
    <source>
        <dbReference type="ARBA" id="ARBA00006049"/>
    </source>
</evidence>
<dbReference type="PROSITE" id="PS00018">
    <property type="entry name" value="EF_HAND_1"/>
    <property type="match status" value="2"/>
</dbReference>
<evidence type="ECO:0000256" key="2">
    <source>
        <dbReference type="ARBA" id="ARBA00022707"/>
    </source>
</evidence>
<evidence type="ECO:0000256" key="5">
    <source>
        <dbReference type="ARBA" id="ARBA00022837"/>
    </source>
</evidence>
<feature type="non-terminal residue" evidence="10">
    <location>
        <position position="1"/>
    </location>
</feature>
<dbReference type="SMART" id="SM00054">
    <property type="entry name" value="EFh"/>
    <property type="match status" value="2"/>
</dbReference>
<keyword evidence="8" id="KW-0812">Transmembrane</keyword>
<feature type="domain" description="EF-hand" evidence="9">
    <location>
        <begin position="274"/>
        <end position="309"/>
    </location>
</feature>
<protein>
    <recommendedName>
        <fullName evidence="9">EF-hand domain-containing protein</fullName>
    </recommendedName>
</protein>
<keyword evidence="8" id="KW-0472">Membrane</keyword>
<feature type="compositionally biased region" description="Polar residues" evidence="7">
    <location>
        <begin position="1"/>
        <end position="23"/>
    </location>
</feature>
<keyword evidence="6" id="KW-0449">Lipoprotein</keyword>
<feature type="domain" description="EF-hand" evidence="9">
    <location>
        <begin position="310"/>
        <end position="345"/>
    </location>
</feature>
<feature type="transmembrane region" description="Helical" evidence="8">
    <location>
        <begin position="62"/>
        <end position="86"/>
    </location>
</feature>
<evidence type="ECO:0000256" key="8">
    <source>
        <dbReference type="SAM" id="Phobius"/>
    </source>
</evidence>
<reference evidence="10" key="1">
    <citation type="submission" date="2021-02" db="EMBL/GenBank/DDBJ databases">
        <authorList>
            <person name="Nowell W R."/>
        </authorList>
    </citation>
    <scope>NUCLEOTIDE SEQUENCE</scope>
</reference>
<evidence type="ECO:0000256" key="4">
    <source>
        <dbReference type="ARBA" id="ARBA00022737"/>
    </source>
</evidence>
<dbReference type="InterPro" id="IPR028846">
    <property type="entry name" value="Recoverin"/>
</dbReference>
<dbReference type="InterPro" id="IPR002048">
    <property type="entry name" value="EF_hand_dom"/>
</dbReference>
<accession>A0A818CLJ5</accession>
<dbReference type="CDD" id="cd00051">
    <property type="entry name" value="EFh"/>
    <property type="match status" value="1"/>
</dbReference>
<dbReference type="PANTHER" id="PTHR23055:SF178">
    <property type="entry name" value="NEUROCALCIN HOMOLOG"/>
    <property type="match status" value="1"/>
</dbReference>
<feature type="transmembrane region" description="Helical" evidence="8">
    <location>
        <begin position="150"/>
        <end position="172"/>
    </location>
</feature>
<evidence type="ECO:0000256" key="6">
    <source>
        <dbReference type="ARBA" id="ARBA00023288"/>
    </source>
</evidence>
<evidence type="ECO:0000256" key="7">
    <source>
        <dbReference type="SAM" id="MobiDB-lite"/>
    </source>
</evidence>
<evidence type="ECO:0000259" key="9">
    <source>
        <dbReference type="PROSITE" id="PS50222"/>
    </source>
</evidence>
<dbReference type="PROSITE" id="PS50222">
    <property type="entry name" value="EF_HAND_2"/>
    <property type="match status" value="2"/>
</dbReference>
<evidence type="ECO:0000313" key="11">
    <source>
        <dbReference type="Proteomes" id="UP000663825"/>
    </source>
</evidence>
<dbReference type="PANTHER" id="PTHR23055">
    <property type="entry name" value="CALCIUM BINDING PROTEINS"/>
    <property type="match status" value="1"/>
</dbReference>
<dbReference type="InterPro" id="IPR018247">
    <property type="entry name" value="EF_Hand_1_Ca_BS"/>
</dbReference>
<dbReference type="Gene3D" id="1.10.238.10">
    <property type="entry name" value="EF-hand"/>
    <property type="match status" value="1"/>
</dbReference>
<keyword evidence="8" id="KW-1133">Transmembrane helix</keyword>
<comment type="caution">
    <text evidence="10">The sequence shown here is derived from an EMBL/GenBank/DDBJ whole genome shotgun (WGS) entry which is preliminary data.</text>
</comment>
<proteinExistence type="inferred from homology"/>
<dbReference type="EMBL" id="CAJNXB010005650">
    <property type="protein sequence ID" value="CAF3434058.1"/>
    <property type="molecule type" value="Genomic_DNA"/>
</dbReference>
<keyword evidence="3" id="KW-0479">Metal-binding</keyword>
<dbReference type="SUPFAM" id="SSF47473">
    <property type="entry name" value="EF-hand"/>
    <property type="match status" value="1"/>
</dbReference>
<gene>
    <name evidence="10" type="ORF">TIS948_LOCUS30593</name>
</gene>
<dbReference type="AlphaFoldDB" id="A0A818CLJ5"/>
<keyword evidence="2" id="KW-0519">Myristate</keyword>
<dbReference type="InterPro" id="IPR011992">
    <property type="entry name" value="EF-hand-dom_pair"/>
</dbReference>
<organism evidence="10 11">
    <name type="scientific">Rotaria socialis</name>
    <dbReference type="NCBI Taxonomy" id="392032"/>
    <lineage>
        <taxon>Eukaryota</taxon>
        <taxon>Metazoa</taxon>
        <taxon>Spiralia</taxon>
        <taxon>Gnathifera</taxon>
        <taxon>Rotifera</taxon>
        <taxon>Eurotatoria</taxon>
        <taxon>Bdelloidea</taxon>
        <taxon>Philodinida</taxon>
        <taxon>Philodinidae</taxon>
        <taxon>Rotaria</taxon>
    </lineage>
</organism>
<evidence type="ECO:0000313" key="10">
    <source>
        <dbReference type="EMBL" id="CAF3434058.1"/>
    </source>
</evidence>
<sequence>MTINDDSGPQSNTSNKSSDNTRGPSADKENDLSVNSPSIFEKERQVLNLYGRYILIRRRGTIIFLTILVGILISTALVATCNNLILSSTSVYRDGPCPAFGPMECFAGHDAIYFACNTGLTAPFPVSDAAGTCFRWIARDITISDVLTQLGVATGLLLALGNIAQAIIRIYLLAFNKRLGIATGIHRIAAKTIDSSILFLNYRNDLEPSVDMGSKESTGKKLDSKTVYQYSTITKLSEDEIQEWYQEFHKECPNGKLTRNMFGHIFKRHFHYRHSKPFCDAIFEKCDTNKDGSLEFKEFLIALSPVSQLDFDAHIRLLMDVYDTSRDGILDEKEMKRMIKAMSNLVEGFGLSNDEIEELTYEIVNSYKNENPGKQMTKDRLLERLKNNETIRQMLAPNMEDDNKHGEATTQQS</sequence>
<evidence type="ECO:0000256" key="3">
    <source>
        <dbReference type="ARBA" id="ARBA00022723"/>
    </source>
</evidence>
<keyword evidence="5" id="KW-0106">Calcium</keyword>
<name>A0A818CLJ5_9BILA</name>
<dbReference type="GO" id="GO:0005509">
    <property type="term" value="F:calcium ion binding"/>
    <property type="evidence" value="ECO:0007669"/>
    <property type="project" value="InterPro"/>
</dbReference>
<keyword evidence="4" id="KW-0677">Repeat</keyword>
<feature type="region of interest" description="Disordered" evidence="7">
    <location>
        <begin position="1"/>
        <end position="34"/>
    </location>
</feature>
<dbReference type="Proteomes" id="UP000663825">
    <property type="component" value="Unassembled WGS sequence"/>
</dbReference>